<reference evidence="2" key="1">
    <citation type="submission" date="2018-05" db="EMBL/GenBank/DDBJ databases">
        <title>Draft genome of Mucuna pruriens seed.</title>
        <authorList>
            <person name="Nnadi N.E."/>
            <person name="Vos R."/>
            <person name="Hasami M.H."/>
            <person name="Devisetty U.K."/>
            <person name="Aguiy J.C."/>
        </authorList>
    </citation>
    <scope>NUCLEOTIDE SEQUENCE [LARGE SCALE GENOMIC DNA]</scope>
    <source>
        <strain evidence="2">JCA_2017</strain>
    </source>
</reference>
<proteinExistence type="predicted"/>
<accession>A0A371GQS9</accession>
<evidence type="ECO:0000313" key="2">
    <source>
        <dbReference type="EMBL" id="RDX92911.1"/>
    </source>
</evidence>
<gene>
    <name evidence="2" type="ORF">CR513_24901</name>
</gene>
<organism evidence="2 3">
    <name type="scientific">Mucuna pruriens</name>
    <name type="common">Velvet bean</name>
    <name type="synonym">Dolichos pruriens</name>
    <dbReference type="NCBI Taxonomy" id="157652"/>
    <lineage>
        <taxon>Eukaryota</taxon>
        <taxon>Viridiplantae</taxon>
        <taxon>Streptophyta</taxon>
        <taxon>Embryophyta</taxon>
        <taxon>Tracheophyta</taxon>
        <taxon>Spermatophyta</taxon>
        <taxon>Magnoliopsida</taxon>
        <taxon>eudicotyledons</taxon>
        <taxon>Gunneridae</taxon>
        <taxon>Pentapetalae</taxon>
        <taxon>rosids</taxon>
        <taxon>fabids</taxon>
        <taxon>Fabales</taxon>
        <taxon>Fabaceae</taxon>
        <taxon>Papilionoideae</taxon>
        <taxon>50 kb inversion clade</taxon>
        <taxon>NPAAA clade</taxon>
        <taxon>indigoferoid/millettioid clade</taxon>
        <taxon>Phaseoleae</taxon>
        <taxon>Mucuna</taxon>
    </lineage>
</organism>
<dbReference type="InterPro" id="IPR013103">
    <property type="entry name" value="RVT_2"/>
</dbReference>
<dbReference type="OrthoDB" id="7473114at2759"/>
<sequence>MAEEIVALKLNNTWIVQLIPTSKKTKGCIWIYKVKYHANGLIDRYKTYLVAQGFTSQARINFLDTFSPVENLKVMKDSTIRPYVYATTKGLSNLGREHGFHILNIPLYRLKQTLSSNLAQLGFTDHYSTQDLVSACLSF</sequence>
<dbReference type="STRING" id="157652.A0A371GQS9"/>
<dbReference type="AlphaFoldDB" id="A0A371GQS9"/>
<feature type="domain" description="Reverse transcriptase Ty1/copia-type" evidence="1">
    <location>
        <begin position="11"/>
        <end position="76"/>
    </location>
</feature>
<evidence type="ECO:0000313" key="3">
    <source>
        <dbReference type="Proteomes" id="UP000257109"/>
    </source>
</evidence>
<dbReference type="Pfam" id="PF07727">
    <property type="entry name" value="RVT_2"/>
    <property type="match status" value="1"/>
</dbReference>
<keyword evidence="3" id="KW-1185">Reference proteome</keyword>
<comment type="caution">
    <text evidence="2">The sequence shown here is derived from an EMBL/GenBank/DDBJ whole genome shotgun (WGS) entry which is preliminary data.</text>
</comment>
<name>A0A371GQS9_MUCPR</name>
<dbReference type="EMBL" id="QJKJ01004742">
    <property type="protein sequence ID" value="RDX92911.1"/>
    <property type="molecule type" value="Genomic_DNA"/>
</dbReference>
<protein>
    <submittedName>
        <fullName evidence="2">Mitochondrial protein</fullName>
    </submittedName>
</protein>
<feature type="non-terminal residue" evidence="2">
    <location>
        <position position="1"/>
    </location>
</feature>
<evidence type="ECO:0000259" key="1">
    <source>
        <dbReference type="Pfam" id="PF07727"/>
    </source>
</evidence>
<dbReference type="Proteomes" id="UP000257109">
    <property type="component" value="Unassembled WGS sequence"/>
</dbReference>